<proteinExistence type="predicted"/>
<evidence type="ECO:0000256" key="1">
    <source>
        <dbReference type="SAM" id="Phobius"/>
    </source>
</evidence>
<keyword evidence="1" id="KW-1133">Transmembrane helix</keyword>
<comment type="caution">
    <text evidence="2">The sequence shown here is derived from an EMBL/GenBank/DDBJ whole genome shotgun (WGS) entry which is preliminary data.</text>
</comment>
<evidence type="ECO:0000313" key="2">
    <source>
        <dbReference type="EMBL" id="KAF7808573.1"/>
    </source>
</evidence>
<reference evidence="2" key="1">
    <citation type="submission" date="2020-09" db="EMBL/GenBank/DDBJ databases">
        <title>Genome-Enabled Discovery of Anthraquinone Biosynthesis in Senna tora.</title>
        <authorList>
            <person name="Kang S.-H."/>
            <person name="Pandey R.P."/>
            <person name="Lee C.-M."/>
            <person name="Sim J.-S."/>
            <person name="Jeong J.-T."/>
            <person name="Choi B.-S."/>
            <person name="Jung M."/>
            <person name="Ginzburg D."/>
            <person name="Zhao K."/>
            <person name="Won S.Y."/>
            <person name="Oh T.-J."/>
            <person name="Yu Y."/>
            <person name="Kim N.-H."/>
            <person name="Lee O.R."/>
            <person name="Lee T.-H."/>
            <person name="Bashyal P."/>
            <person name="Kim T.-S."/>
            <person name="Lee W.-H."/>
            <person name="Kawkins C."/>
            <person name="Kim C.-K."/>
            <person name="Kim J.S."/>
            <person name="Ahn B.O."/>
            <person name="Rhee S.Y."/>
            <person name="Sohng J.K."/>
        </authorList>
    </citation>
    <scope>NUCLEOTIDE SEQUENCE</scope>
    <source>
        <tissue evidence="2">Leaf</tissue>
    </source>
</reference>
<keyword evidence="1" id="KW-0472">Membrane</keyword>
<dbReference type="AlphaFoldDB" id="A0A834SSL9"/>
<dbReference type="Proteomes" id="UP000634136">
    <property type="component" value="Unassembled WGS sequence"/>
</dbReference>
<keyword evidence="3" id="KW-1185">Reference proteome</keyword>
<keyword evidence="1" id="KW-0812">Transmembrane</keyword>
<name>A0A834SSL9_9FABA</name>
<accession>A0A834SSL9</accession>
<protein>
    <submittedName>
        <fullName evidence="2">DC1 domain-containing protein</fullName>
    </submittedName>
</protein>
<feature type="transmembrane region" description="Helical" evidence="1">
    <location>
        <begin position="72"/>
        <end position="100"/>
    </location>
</feature>
<sequence>MELHLYSWKPPPPLLQHHCSFTPPSSFARKPPSSSTVIALKSIFKPSSANSPKQATSSHRRSRWKVRKCCEIAGLAVQFVISAVLGDSTVLIAGIVGSLMSLG</sequence>
<gene>
    <name evidence="2" type="ORF">G2W53_035316</name>
</gene>
<organism evidence="2 3">
    <name type="scientific">Senna tora</name>
    <dbReference type="NCBI Taxonomy" id="362788"/>
    <lineage>
        <taxon>Eukaryota</taxon>
        <taxon>Viridiplantae</taxon>
        <taxon>Streptophyta</taxon>
        <taxon>Embryophyta</taxon>
        <taxon>Tracheophyta</taxon>
        <taxon>Spermatophyta</taxon>
        <taxon>Magnoliopsida</taxon>
        <taxon>eudicotyledons</taxon>
        <taxon>Gunneridae</taxon>
        <taxon>Pentapetalae</taxon>
        <taxon>rosids</taxon>
        <taxon>fabids</taxon>
        <taxon>Fabales</taxon>
        <taxon>Fabaceae</taxon>
        <taxon>Caesalpinioideae</taxon>
        <taxon>Cassia clade</taxon>
        <taxon>Senna</taxon>
    </lineage>
</organism>
<dbReference type="OrthoDB" id="1852188at2759"/>
<evidence type="ECO:0000313" key="3">
    <source>
        <dbReference type="Proteomes" id="UP000634136"/>
    </source>
</evidence>
<dbReference type="EMBL" id="JAAIUW010000011">
    <property type="protein sequence ID" value="KAF7808573.1"/>
    <property type="molecule type" value="Genomic_DNA"/>
</dbReference>